<feature type="region of interest" description="Disordered" evidence="1">
    <location>
        <begin position="128"/>
        <end position="160"/>
    </location>
</feature>
<sequence length="358" mass="37698">MTSVRDRAEPPRQRAALALRAALTLAVAPRAASALPPIVWEAPAGCPDAAHVEKQMQLLVGERPAPPSDLVREVHARVEPRGDAWLLVIVFVGRAGTTERRLTLLDCQATATTTALLAAIALGDSQPVGDATSPQADASPADAAPAAPVPVTPAPLEPAPTRPVPARAPFVAPIDSAPRPAPGIARPRAYIHVGPALSLGILPHATPGLLLAFGAAWPRLRLSLGYTRWFPDNARLAPRPEIGAALSLDVATLRIGPLRRFGPLELHGGLALEVGALTATGVGSDIIHRRMTWWGATLLGGGLAFTPRALRGHGALLLQVDGVIPLHRPVLLFNRDVELFRLGAIGLRTALALEMRFR</sequence>
<feature type="chain" id="PRO_5045917718" description="Outer membrane protein beta-barrel domain-containing protein" evidence="2">
    <location>
        <begin position="35"/>
        <end position="358"/>
    </location>
</feature>
<comment type="caution">
    <text evidence="3">The sequence shown here is derived from an EMBL/GenBank/DDBJ whole genome shotgun (WGS) entry which is preliminary data.</text>
</comment>
<dbReference type="RefSeq" id="WP_272010462.1">
    <property type="nucleotide sequence ID" value="NZ_JAQNDN010000027.1"/>
</dbReference>
<keyword evidence="4" id="KW-1185">Reference proteome</keyword>
<gene>
    <name evidence="3" type="ORF">POL58_47140</name>
</gene>
<accession>A0ABT5BMK6</accession>
<organism evidence="3 4">
    <name type="scientific">Nannocystis radixulma</name>
    <dbReference type="NCBI Taxonomy" id="2995305"/>
    <lineage>
        <taxon>Bacteria</taxon>
        <taxon>Pseudomonadati</taxon>
        <taxon>Myxococcota</taxon>
        <taxon>Polyangia</taxon>
        <taxon>Nannocystales</taxon>
        <taxon>Nannocystaceae</taxon>
        <taxon>Nannocystis</taxon>
    </lineage>
</organism>
<reference evidence="3 4" key="1">
    <citation type="submission" date="2022-11" db="EMBL/GenBank/DDBJ databases">
        <title>Minimal conservation of predation-associated metabolite biosynthetic gene clusters underscores biosynthetic potential of Myxococcota including descriptions for ten novel species: Archangium lansinium sp. nov., Myxococcus landrumus sp. nov., Nannocystis bai.</title>
        <authorList>
            <person name="Ahearne A."/>
            <person name="Stevens C."/>
            <person name="Dowd S."/>
        </authorList>
    </citation>
    <scope>NUCLEOTIDE SEQUENCE [LARGE SCALE GENOMIC DNA]</scope>
    <source>
        <strain evidence="3 4">NCELM</strain>
    </source>
</reference>
<evidence type="ECO:0000313" key="4">
    <source>
        <dbReference type="Proteomes" id="UP001217838"/>
    </source>
</evidence>
<feature type="compositionally biased region" description="Pro residues" evidence="1">
    <location>
        <begin position="147"/>
        <end position="160"/>
    </location>
</feature>
<feature type="compositionally biased region" description="Low complexity" evidence="1">
    <location>
        <begin position="131"/>
        <end position="146"/>
    </location>
</feature>
<evidence type="ECO:0000313" key="3">
    <source>
        <dbReference type="EMBL" id="MDC0675410.1"/>
    </source>
</evidence>
<protein>
    <recommendedName>
        <fullName evidence="5">Outer membrane protein beta-barrel domain-containing protein</fullName>
    </recommendedName>
</protein>
<feature type="signal peptide" evidence="2">
    <location>
        <begin position="1"/>
        <end position="34"/>
    </location>
</feature>
<name>A0ABT5BMK6_9BACT</name>
<dbReference type="EMBL" id="JAQNDN010000027">
    <property type="protein sequence ID" value="MDC0675410.1"/>
    <property type="molecule type" value="Genomic_DNA"/>
</dbReference>
<keyword evidence="2" id="KW-0732">Signal</keyword>
<evidence type="ECO:0000256" key="2">
    <source>
        <dbReference type="SAM" id="SignalP"/>
    </source>
</evidence>
<proteinExistence type="predicted"/>
<dbReference type="Proteomes" id="UP001217838">
    <property type="component" value="Unassembled WGS sequence"/>
</dbReference>
<evidence type="ECO:0000256" key="1">
    <source>
        <dbReference type="SAM" id="MobiDB-lite"/>
    </source>
</evidence>
<evidence type="ECO:0008006" key="5">
    <source>
        <dbReference type="Google" id="ProtNLM"/>
    </source>
</evidence>